<sequence>MKMRMNLSHAFFMWKSQEALMSIDEGLSAVFNFLGYFGLGECKRSGRRGRNFWGKGRLLLGSPWTPRLKSKDREKARVSIGRAFEVRGSN</sequence>
<organism evidence="1 2">
    <name type="scientific">Punica granatum</name>
    <name type="common">Pomegranate</name>
    <dbReference type="NCBI Taxonomy" id="22663"/>
    <lineage>
        <taxon>Eukaryota</taxon>
        <taxon>Viridiplantae</taxon>
        <taxon>Streptophyta</taxon>
        <taxon>Embryophyta</taxon>
        <taxon>Tracheophyta</taxon>
        <taxon>Spermatophyta</taxon>
        <taxon>Magnoliopsida</taxon>
        <taxon>eudicotyledons</taxon>
        <taxon>Gunneridae</taxon>
        <taxon>Pentapetalae</taxon>
        <taxon>rosids</taxon>
        <taxon>malvids</taxon>
        <taxon>Myrtales</taxon>
        <taxon>Lythraceae</taxon>
        <taxon>Punica</taxon>
    </lineage>
</organism>
<evidence type="ECO:0000313" key="1">
    <source>
        <dbReference type="EMBL" id="OWM84613.1"/>
    </source>
</evidence>
<protein>
    <submittedName>
        <fullName evidence="1">Uncharacterized protein</fullName>
    </submittedName>
</protein>
<gene>
    <name evidence="1" type="ORF">CDL15_Pgr014184</name>
</gene>
<accession>A0A218XI51</accession>
<evidence type="ECO:0000313" key="2">
    <source>
        <dbReference type="Proteomes" id="UP000197138"/>
    </source>
</evidence>
<dbReference type="Proteomes" id="UP000197138">
    <property type="component" value="Unassembled WGS sequence"/>
</dbReference>
<reference evidence="2" key="1">
    <citation type="journal article" date="2017" name="Plant J.">
        <title>The pomegranate (Punica granatum L.) genome and the genomics of punicalagin biosynthesis.</title>
        <authorList>
            <person name="Qin G."/>
            <person name="Xu C."/>
            <person name="Ming R."/>
            <person name="Tang H."/>
            <person name="Guyot R."/>
            <person name="Kramer E.M."/>
            <person name="Hu Y."/>
            <person name="Yi X."/>
            <person name="Qi Y."/>
            <person name="Xu X."/>
            <person name="Gao Z."/>
            <person name="Pan H."/>
            <person name="Jian J."/>
            <person name="Tian Y."/>
            <person name="Yue Z."/>
            <person name="Xu Y."/>
        </authorList>
    </citation>
    <scope>NUCLEOTIDE SEQUENCE [LARGE SCALE GENOMIC DNA]</scope>
    <source>
        <strain evidence="2">cv. Dabenzi</strain>
    </source>
</reference>
<dbReference type="EMBL" id="MTKT01001322">
    <property type="protein sequence ID" value="OWM84613.1"/>
    <property type="molecule type" value="Genomic_DNA"/>
</dbReference>
<dbReference type="AlphaFoldDB" id="A0A218XI51"/>
<proteinExistence type="predicted"/>
<name>A0A218XI51_PUNGR</name>
<comment type="caution">
    <text evidence="1">The sequence shown here is derived from an EMBL/GenBank/DDBJ whole genome shotgun (WGS) entry which is preliminary data.</text>
</comment>